<name>A0AA36GUE5_CYLNA</name>
<dbReference type="CDD" id="cd18316">
    <property type="entry name" value="BTB_POZ_KCTD-like"/>
    <property type="match status" value="1"/>
</dbReference>
<dbReference type="SMART" id="SM00225">
    <property type="entry name" value="BTB"/>
    <property type="match status" value="1"/>
</dbReference>
<evidence type="ECO:0000313" key="2">
    <source>
        <dbReference type="EMBL" id="CAJ0598331.1"/>
    </source>
</evidence>
<protein>
    <recommendedName>
        <fullName evidence="1">BTB domain-containing protein</fullName>
    </recommendedName>
</protein>
<proteinExistence type="predicted"/>
<dbReference type="InterPro" id="IPR011333">
    <property type="entry name" value="SKP1/BTB/POZ_sf"/>
</dbReference>
<dbReference type="Proteomes" id="UP001176961">
    <property type="component" value="Unassembled WGS sequence"/>
</dbReference>
<organism evidence="2 3">
    <name type="scientific">Cylicocyclus nassatus</name>
    <name type="common">Nematode worm</name>
    <dbReference type="NCBI Taxonomy" id="53992"/>
    <lineage>
        <taxon>Eukaryota</taxon>
        <taxon>Metazoa</taxon>
        <taxon>Ecdysozoa</taxon>
        <taxon>Nematoda</taxon>
        <taxon>Chromadorea</taxon>
        <taxon>Rhabditida</taxon>
        <taxon>Rhabditina</taxon>
        <taxon>Rhabditomorpha</taxon>
        <taxon>Strongyloidea</taxon>
        <taxon>Strongylidae</taxon>
        <taxon>Cylicocyclus</taxon>
    </lineage>
</organism>
<dbReference type="Gene3D" id="3.30.710.10">
    <property type="entry name" value="Potassium Channel Kv1.1, Chain A"/>
    <property type="match status" value="1"/>
</dbReference>
<dbReference type="Pfam" id="PF02214">
    <property type="entry name" value="BTB_2"/>
    <property type="match status" value="1"/>
</dbReference>
<gene>
    <name evidence="2" type="ORF">CYNAS_LOCUS10314</name>
</gene>
<evidence type="ECO:0000259" key="1">
    <source>
        <dbReference type="SMART" id="SM00225"/>
    </source>
</evidence>
<reference evidence="2" key="1">
    <citation type="submission" date="2023-07" db="EMBL/GenBank/DDBJ databases">
        <authorList>
            <consortium name="CYATHOMIX"/>
        </authorList>
    </citation>
    <scope>NUCLEOTIDE SEQUENCE</scope>
    <source>
        <strain evidence="2">N/A</strain>
    </source>
</reference>
<evidence type="ECO:0000313" key="3">
    <source>
        <dbReference type="Proteomes" id="UP001176961"/>
    </source>
</evidence>
<keyword evidence="3" id="KW-1185">Reference proteome</keyword>
<dbReference type="GO" id="GO:0051260">
    <property type="term" value="P:protein homooligomerization"/>
    <property type="evidence" value="ECO:0007669"/>
    <property type="project" value="InterPro"/>
</dbReference>
<sequence>MSISGNYGNYGGPPDVPKIMEEANAMCGIDLVYLNVGGKKYTTNFETLARSKSSYFSELMRIDRNSGRVLLFLKNCAIDREGALFINRDGDLFAHALQFMRDGRRAVLPEDKYTLKQLIRESEFFGMDSWKEVLIEQLEQVDKKKNELMETLTAIDGHVNRLTDTMYFDGFKK</sequence>
<dbReference type="PANTHER" id="PTHR14499">
    <property type="entry name" value="POTASSIUM CHANNEL TETRAMERIZATION DOMAIN-CONTAINING"/>
    <property type="match status" value="1"/>
</dbReference>
<dbReference type="AlphaFoldDB" id="A0AA36GUE5"/>
<dbReference type="SUPFAM" id="SSF54695">
    <property type="entry name" value="POZ domain"/>
    <property type="match status" value="1"/>
</dbReference>
<comment type="caution">
    <text evidence="2">The sequence shown here is derived from an EMBL/GenBank/DDBJ whole genome shotgun (WGS) entry which is preliminary data.</text>
</comment>
<feature type="domain" description="BTB" evidence="1">
    <location>
        <begin position="30"/>
        <end position="142"/>
    </location>
</feature>
<dbReference type="PANTHER" id="PTHR14499:SF135">
    <property type="entry name" value="BTB DOMAIN-CONTAINING PROTEIN-RELATED"/>
    <property type="match status" value="1"/>
</dbReference>
<accession>A0AA36GUE5</accession>
<dbReference type="InterPro" id="IPR003131">
    <property type="entry name" value="T1-type_BTB"/>
</dbReference>
<dbReference type="EMBL" id="CATQJL010000223">
    <property type="protein sequence ID" value="CAJ0598331.1"/>
    <property type="molecule type" value="Genomic_DNA"/>
</dbReference>
<dbReference type="InterPro" id="IPR000210">
    <property type="entry name" value="BTB/POZ_dom"/>
</dbReference>